<dbReference type="EMBL" id="MU157974">
    <property type="protein sequence ID" value="KAF9521914.1"/>
    <property type="molecule type" value="Genomic_DNA"/>
</dbReference>
<keyword evidence="2" id="KW-1185">Reference proteome</keyword>
<evidence type="ECO:0000313" key="1">
    <source>
        <dbReference type="EMBL" id="KAF9521914.1"/>
    </source>
</evidence>
<dbReference type="OrthoDB" id="3053868at2759"/>
<organism evidence="1 2">
    <name type="scientific">Crepidotus variabilis</name>
    <dbReference type="NCBI Taxonomy" id="179855"/>
    <lineage>
        <taxon>Eukaryota</taxon>
        <taxon>Fungi</taxon>
        <taxon>Dikarya</taxon>
        <taxon>Basidiomycota</taxon>
        <taxon>Agaricomycotina</taxon>
        <taxon>Agaricomycetes</taxon>
        <taxon>Agaricomycetidae</taxon>
        <taxon>Agaricales</taxon>
        <taxon>Agaricineae</taxon>
        <taxon>Crepidotaceae</taxon>
        <taxon>Crepidotus</taxon>
    </lineage>
</organism>
<comment type="caution">
    <text evidence="1">The sequence shown here is derived from an EMBL/GenBank/DDBJ whole genome shotgun (WGS) entry which is preliminary data.</text>
</comment>
<gene>
    <name evidence="1" type="ORF">CPB83DRAFT_840876</name>
</gene>
<proteinExistence type="predicted"/>
<evidence type="ECO:0000313" key="2">
    <source>
        <dbReference type="Proteomes" id="UP000807306"/>
    </source>
</evidence>
<sequence length="927" mass="105937">MSARNLYGVFDGAAPLEILTDIVDLASPPTDTMTAAGKLAWYCWFNEINPCLGRHFLHQSNLIALPAHWMIPRGVPLDRARDAWAWFFLSFVANGRPIAYRDDLGTNNHDFLHDNPTEETNEPLPNLAKLQGRLRDIKIHIIRDFLEIRPSPNPMALIEARLGTIYSVNIANNRLPRWLQKSLPLAKSAMIKTFHSRSEDSDGSIDIPSMSDSWSTNELLTNLNHSQTSPFVVLNHTECTVTISPRTVIKTLQACPHLVNLTLSLSMMSENVSSSIPFELSSLERLSLNINRGVGFRFFGHFSAPKLRGIIWSHKTMPCTDIPYDFRRSPFRLVSFGDSIHPHQTFEASASDSILHLYSWPHRPLFNAQYVTKAFVFVSDYSFFKYGIPWLPVNVSRVVIRVDPQATQETRDAVNAKVQQWMMHGFEVIESSTRKRASTAVQPLSQKKTKTEPVIYQGDFDSYTNSNKVILGDECRQFYEQRLEQKELKHKFQEYKDVVSEIIQKKIVVEWPKKRVPEAEFHRYINYGTNAYAFMLHFQSQCGSYSLSCDDKSKRRLCAKMRELAEDPDFACEVFRIFTSMFSKPIFKDRPWIQEYCTDGRAKADALKHLNAVGKVMRKSAIYIGVERQDQADIRLTDKKHLVETPEDVTLGLESGYLNPSNYMLVDSATRVCEPSPTDEAHPIIFWTKNDSEDEQFKPDKIFGAIVYDPNNVSKALNKGGLFDEEIEKHFRINRTHIDRPRLNEDGKLVKSFGIHQTNGYPINLRVPGETEVSDSIHEARQHEFLCGFLPEFALLRHEVAKDSDLLNDLGYPKLSNFGALGYSASPHLDDDRCSTFGIVCARPESMPRKSSNFFWASHNLLVELSSNAYWFWNASEDEHGTTINHLLMKENALMDKVHLRKHAGDHQATRASVLPKRVVDAFIKRS</sequence>
<accession>A0A9P6JIC4</accession>
<reference evidence="1" key="1">
    <citation type="submission" date="2020-11" db="EMBL/GenBank/DDBJ databases">
        <authorList>
            <consortium name="DOE Joint Genome Institute"/>
            <person name="Ahrendt S."/>
            <person name="Riley R."/>
            <person name="Andreopoulos W."/>
            <person name="Labutti K."/>
            <person name="Pangilinan J."/>
            <person name="Ruiz-Duenas F.J."/>
            <person name="Barrasa J.M."/>
            <person name="Sanchez-Garcia M."/>
            <person name="Camarero S."/>
            <person name="Miyauchi S."/>
            <person name="Serrano A."/>
            <person name="Linde D."/>
            <person name="Babiker R."/>
            <person name="Drula E."/>
            <person name="Ayuso-Fernandez I."/>
            <person name="Pacheco R."/>
            <person name="Padilla G."/>
            <person name="Ferreira P."/>
            <person name="Barriuso J."/>
            <person name="Kellner H."/>
            <person name="Castanera R."/>
            <person name="Alfaro M."/>
            <person name="Ramirez L."/>
            <person name="Pisabarro A.G."/>
            <person name="Kuo A."/>
            <person name="Tritt A."/>
            <person name="Lipzen A."/>
            <person name="He G."/>
            <person name="Yan M."/>
            <person name="Ng V."/>
            <person name="Cullen D."/>
            <person name="Martin F."/>
            <person name="Rosso M.-N."/>
            <person name="Henrissat B."/>
            <person name="Hibbett D."/>
            <person name="Martinez A.T."/>
            <person name="Grigoriev I.V."/>
        </authorList>
    </citation>
    <scope>NUCLEOTIDE SEQUENCE</scope>
    <source>
        <strain evidence="1">CBS 506.95</strain>
    </source>
</reference>
<protein>
    <submittedName>
        <fullName evidence="1">Uncharacterized protein</fullName>
    </submittedName>
</protein>
<dbReference type="Proteomes" id="UP000807306">
    <property type="component" value="Unassembled WGS sequence"/>
</dbReference>
<dbReference type="AlphaFoldDB" id="A0A9P6JIC4"/>
<name>A0A9P6JIC4_9AGAR</name>